<protein>
    <submittedName>
        <fullName evidence="1">Uncharacterized protein</fullName>
    </submittedName>
</protein>
<dbReference type="AlphaFoldDB" id="A0A645FKJ5"/>
<reference evidence="1" key="1">
    <citation type="submission" date="2019-08" db="EMBL/GenBank/DDBJ databases">
        <authorList>
            <person name="Kucharzyk K."/>
            <person name="Murdoch R.W."/>
            <person name="Higgins S."/>
            <person name="Loffler F."/>
        </authorList>
    </citation>
    <scope>NUCLEOTIDE SEQUENCE</scope>
</reference>
<comment type="caution">
    <text evidence="1">The sequence shown here is derived from an EMBL/GenBank/DDBJ whole genome shotgun (WGS) entry which is preliminary data.</text>
</comment>
<evidence type="ECO:0000313" key="1">
    <source>
        <dbReference type="EMBL" id="MPN13859.1"/>
    </source>
</evidence>
<gene>
    <name evidence="1" type="ORF">SDC9_161185</name>
</gene>
<dbReference type="EMBL" id="VSSQ01060416">
    <property type="protein sequence ID" value="MPN13859.1"/>
    <property type="molecule type" value="Genomic_DNA"/>
</dbReference>
<name>A0A645FKJ5_9ZZZZ</name>
<accession>A0A645FKJ5</accession>
<proteinExistence type="predicted"/>
<sequence>MDLRENGFHLPVIYLKEGLEMSYKWYLDKKPFYQDSKLVKAL</sequence>
<organism evidence="1">
    <name type="scientific">bioreactor metagenome</name>
    <dbReference type="NCBI Taxonomy" id="1076179"/>
    <lineage>
        <taxon>unclassified sequences</taxon>
        <taxon>metagenomes</taxon>
        <taxon>ecological metagenomes</taxon>
    </lineage>
</organism>